<dbReference type="OrthoDB" id="10650152at2759"/>
<reference evidence="2 3" key="1">
    <citation type="submission" date="2016-08" db="EMBL/GenBank/DDBJ databases">
        <title>A Parts List for Fungal Cellulosomes Revealed by Comparative Genomics.</title>
        <authorList>
            <consortium name="DOE Joint Genome Institute"/>
            <person name="Haitjema C.H."/>
            <person name="Gilmore S.P."/>
            <person name="Henske J.K."/>
            <person name="Solomon K.V."/>
            <person name="De Groot R."/>
            <person name="Kuo A."/>
            <person name="Mondo S.J."/>
            <person name="Salamov A.A."/>
            <person name="Labutti K."/>
            <person name="Zhao Z."/>
            <person name="Chiniquy J."/>
            <person name="Barry K."/>
            <person name="Brewer H.M."/>
            <person name="Purvine S.O."/>
            <person name="Wright A.T."/>
            <person name="Boxma B."/>
            <person name="Van Alen T."/>
            <person name="Hackstein J.H."/>
            <person name="Baker S.E."/>
            <person name="Grigoriev I.V."/>
            <person name="O'Malley M.A."/>
        </authorList>
    </citation>
    <scope>NUCLEOTIDE SEQUENCE [LARGE SCALE GENOMIC DNA]</scope>
    <source>
        <strain evidence="2 3">G1</strain>
    </source>
</reference>
<dbReference type="Proteomes" id="UP000193920">
    <property type="component" value="Unassembled WGS sequence"/>
</dbReference>
<dbReference type="EMBL" id="MCOG01000250">
    <property type="protein sequence ID" value="ORY22278.1"/>
    <property type="molecule type" value="Genomic_DNA"/>
</dbReference>
<evidence type="ECO:0000256" key="1">
    <source>
        <dbReference type="SAM" id="SignalP"/>
    </source>
</evidence>
<proteinExistence type="predicted"/>
<feature type="chain" id="PRO_5012372656" evidence="1">
    <location>
        <begin position="20"/>
        <end position="228"/>
    </location>
</feature>
<evidence type="ECO:0000313" key="3">
    <source>
        <dbReference type="Proteomes" id="UP000193920"/>
    </source>
</evidence>
<dbReference type="AlphaFoldDB" id="A0A1Y2AI71"/>
<keyword evidence="3" id="KW-1185">Reference proteome</keyword>
<evidence type="ECO:0000313" key="2">
    <source>
        <dbReference type="EMBL" id="ORY22278.1"/>
    </source>
</evidence>
<feature type="signal peptide" evidence="1">
    <location>
        <begin position="1"/>
        <end position="19"/>
    </location>
</feature>
<protein>
    <submittedName>
        <fullName evidence="2">Uncharacterized protein</fullName>
    </submittedName>
</protein>
<organism evidence="2 3">
    <name type="scientific">Neocallimastix californiae</name>
    <dbReference type="NCBI Taxonomy" id="1754190"/>
    <lineage>
        <taxon>Eukaryota</taxon>
        <taxon>Fungi</taxon>
        <taxon>Fungi incertae sedis</taxon>
        <taxon>Chytridiomycota</taxon>
        <taxon>Chytridiomycota incertae sedis</taxon>
        <taxon>Neocallimastigomycetes</taxon>
        <taxon>Neocallimastigales</taxon>
        <taxon>Neocallimastigaceae</taxon>
        <taxon>Neocallimastix</taxon>
    </lineage>
</organism>
<comment type="caution">
    <text evidence="2">The sequence shown here is derived from an EMBL/GenBank/DDBJ whole genome shotgun (WGS) entry which is preliminary data.</text>
</comment>
<sequence>MKFFTKAISLIAVASLTVASPVINSKRSLEGSLKCRNAISKWGEECKIDVRKFDKIDDTCKVYNKPECYNVIQEGVFSIPECKESSKEEELTVFEDLLNGILSIVAVQCEVDEKGDLCPIASITQKSSKEKVKVEQYDLYYASKKTCKSKKCKDAYTSIFTKLDSNSAITSGQKNIIMILNNLKSDTCVPVAAGSTDSNDSTSSDASASMKYSSLLFVMVGLLINAIF</sequence>
<name>A0A1Y2AI71_9FUNG</name>
<gene>
    <name evidence="2" type="ORF">LY90DRAFT_707181</name>
</gene>
<keyword evidence="1" id="KW-0732">Signal</keyword>
<accession>A0A1Y2AI71</accession>